<reference evidence="1" key="1">
    <citation type="submission" date="2025-08" db="UniProtKB">
        <authorList>
            <consortium name="Ensembl"/>
        </authorList>
    </citation>
    <scope>IDENTIFICATION</scope>
</reference>
<dbReference type="Ensembl" id="ENSOKIT00005056271.1">
    <property type="protein sequence ID" value="ENSOKIP00005053282.1"/>
    <property type="gene ID" value="ENSOKIG00005022514.1"/>
</dbReference>
<proteinExistence type="predicted"/>
<accession>A0A8C7H4L8</accession>
<sequence>MSGQKSANPCNKFQANIFYKSKCQNCFKSRELHLPTDHGKDQVSEQTYLCFIIGIFEERIISC</sequence>
<dbReference type="GeneTree" id="ENSGT01090000260189"/>
<protein>
    <submittedName>
        <fullName evidence="1">Uncharacterized protein</fullName>
    </submittedName>
</protein>
<organism evidence="1 2">
    <name type="scientific">Oncorhynchus kisutch</name>
    <name type="common">Coho salmon</name>
    <name type="synonym">Salmo kisutch</name>
    <dbReference type="NCBI Taxonomy" id="8019"/>
    <lineage>
        <taxon>Eukaryota</taxon>
        <taxon>Metazoa</taxon>
        <taxon>Chordata</taxon>
        <taxon>Craniata</taxon>
        <taxon>Vertebrata</taxon>
        <taxon>Euteleostomi</taxon>
        <taxon>Actinopterygii</taxon>
        <taxon>Neopterygii</taxon>
        <taxon>Teleostei</taxon>
        <taxon>Protacanthopterygii</taxon>
        <taxon>Salmoniformes</taxon>
        <taxon>Salmonidae</taxon>
        <taxon>Salmoninae</taxon>
        <taxon>Oncorhynchus</taxon>
    </lineage>
</organism>
<evidence type="ECO:0000313" key="2">
    <source>
        <dbReference type="Proteomes" id="UP000694557"/>
    </source>
</evidence>
<keyword evidence="2" id="KW-1185">Reference proteome</keyword>
<evidence type="ECO:0000313" key="1">
    <source>
        <dbReference type="Ensembl" id="ENSOKIP00005053282.1"/>
    </source>
</evidence>
<dbReference type="AlphaFoldDB" id="A0A8C7H4L8"/>
<name>A0A8C7H4L8_ONCKI</name>
<reference evidence="1" key="2">
    <citation type="submission" date="2025-09" db="UniProtKB">
        <authorList>
            <consortium name="Ensembl"/>
        </authorList>
    </citation>
    <scope>IDENTIFICATION</scope>
</reference>
<dbReference type="Proteomes" id="UP000694557">
    <property type="component" value="Unassembled WGS sequence"/>
</dbReference>